<evidence type="ECO:0000256" key="1">
    <source>
        <dbReference type="ARBA" id="ARBA00001964"/>
    </source>
</evidence>
<evidence type="ECO:0000313" key="8">
    <source>
        <dbReference type="Proteomes" id="UP001055172"/>
    </source>
</evidence>
<dbReference type="InterPro" id="IPR029035">
    <property type="entry name" value="DHS-like_NAD/FAD-binding_dom"/>
</dbReference>
<dbReference type="Gene3D" id="3.40.50.1220">
    <property type="entry name" value="TPP-binding domain"/>
    <property type="match status" value="1"/>
</dbReference>
<keyword evidence="4" id="KW-0460">Magnesium</keyword>
<dbReference type="PANTHER" id="PTHR43452:SF11">
    <property type="entry name" value="PYRUVATE DECARBOXYLASE"/>
    <property type="match status" value="1"/>
</dbReference>
<comment type="cofactor">
    <cofactor evidence="1">
        <name>thiamine diphosphate</name>
        <dbReference type="ChEBI" id="CHEBI:58937"/>
    </cofactor>
</comment>
<gene>
    <name evidence="7" type="ORF">ColLi_11397</name>
</gene>
<dbReference type="SUPFAM" id="SSF52467">
    <property type="entry name" value="DHS-like NAD/FAD-binding domain"/>
    <property type="match status" value="1"/>
</dbReference>
<evidence type="ECO:0000256" key="3">
    <source>
        <dbReference type="ARBA" id="ARBA00022723"/>
    </source>
</evidence>
<dbReference type="GO" id="GO:0005829">
    <property type="term" value="C:cytosol"/>
    <property type="evidence" value="ECO:0007669"/>
    <property type="project" value="TreeGrafter"/>
</dbReference>
<dbReference type="PANTHER" id="PTHR43452">
    <property type="entry name" value="PYRUVATE DECARBOXYLASE"/>
    <property type="match status" value="1"/>
</dbReference>
<dbReference type="Pfam" id="PF00205">
    <property type="entry name" value="TPP_enzyme_M"/>
    <property type="match status" value="1"/>
</dbReference>
<dbReference type="GO" id="GO:0005634">
    <property type="term" value="C:nucleus"/>
    <property type="evidence" value="ECO:0007669"/>
    <property type="project" value="TreeGrafter"/>
</dbReference>
<comment type="caution">
    <text evidence="7">The sequence shown here is derived from an EMBL/GenBank/DDBJ whole genome shotgun (WGS) entry which is preliminary data.</text>
</comment>
<dbReference type="GO" id="GO:0000287">
    <property type="term" value="F:magnesium ion binding"/>
    <property type="evidence" value="ECO:0007669"/>
    <property type="project" value="InterPro"/>
</dbReference>
<evidence type="ECO:0000313" key="7">
    <source>
        <dbReference type="EMBL" id="GJC88559.1"/>
    </source>
</evidence>
<feature type="domain" description="Thiamine pyrophosphate enzyme central" evidence="6">
    <location>
        <begin position="2"/>
        <end position="116"/>
    </location>
</feature>
<comment type="similarity">
    <text evidence="2">Belongs to the TPP enzyme family.</text>
</comment>
<sequence>MARIQACKKPMILVDGLSARFGIKAELNALVTMTGFPTLTTPYGKSIIKEDLVNFHDVHLGSVGEVAHQTWIAERDLVLHFCPLNSDANTFGFTTMPDPNSTITFDYNSVRMSAADEKTANGRVIPIKSALSKLLERLRTTKIPTPDRYPEKCLSLKSMLKHLPKPAESSIFDQYSFWLVVFSFLRLRDVVMTETGTAAYGGQSLILPEDTVLINSCIWLSIGYML</sequence>
<dbReference type="Gene3D" id="3.40.50.970">
    <property type="match status" value="1"/>
</dbReference>
<dbReference type="Proteomes" id="UP001055172">
    <property type="component" value="Unassembled WGS sequence"/>
</dbReference>
<evidence type="ECO:0000256" key="5">
    <source>
        <dbReference type="ARBA" id="ARBA00023052"/>
    </source>
</evidence>
<dbReference type="GO" id="GO:0030976">
    <property type="term" value="F:thiamine pyrophosphate binding"/>
    <property type="evidence" value="ECO:0007669"/>
    <property type="project" value="InterPro"/>
</dbReference>
<dbReference type="EMBL" id="BPPX01000033">
    <property type="protein sequence ID" value="GJC88559.1"/>
    <property type="molecule type" value="Genomic_DNA"/>
</dbReference>
<evidence type="ECO:0000256" key="4">
    <source>
        <dbReference type="ARBA" id="ARBA00022842"/>
    </source>
</evidence>
<dbReference type="GO" id="GO:0004737">
    <property type="term" value="F:pyruvate decarboxylase activity"/>
    <property type="evidence" value="ECO:0007669"/>
    <property type="project" value="TreeGrafter"/>
</dbReference>
<evidence type="ECO:0000256" key="2">
    <source>
        <dbReference type="ARBA" id="ARBA00007812"/>
    </source>
</evidence>
<protein>
    <submittedName>
        <fullName evidence="7">Pyruvate decarboxylase</fullName>
    </submittedName>
</protein>
<dbReference type="AlphaFoldDB" id="A0AA37GWD9"/>
<dbReference type="InterPro" id="IPR012000">
    <property type="entry name" value="Thiamin_PyroP_enz_cen_dom"/>
</dbReference>
<name>A0AA37GWD9_9PEZI</name>
<dbReference type="GO" id="GO:0000949">
    <property type="term" value="P:aromatic amino acid family catabolic process to alcohol via Ehrlich pathway"/>
    <property type="evidence" value="ECO:0007669"/>
    <property type="project" value="TreeGrafter"/>
</dbReference>
<organism evidence="7 8">
    <name type="scientific">Colletotrichum liriopes</name>
    <dbReference type="NCBI Taxonomy" id="708192"/>
    <lineage>
        <taxon>Eukaryota</taxon>
        <taxon>Fungi</taxon>
        <taxon>Dikarya</taxon>
        <taxon>Ascomycota</taxon>
        <taxon>Pezizomycotina</taxon>
        <taxon>Sordariomycetes</taxon>
        <taxon>Hypocreomycetidae</taxon>
        <taxon>Glomerellales</taxon>
        <taxon>Glomerellaceae</taxon>
        <taxon>Colletotrichum</taxon>
        <taxon>Colletotrichum spaethianum species complex</taxon>
    </lineage>
</organism>
<keyword evidence="7" id="KW-0670">Pyruvate</keyword>
<accession>A0AA37GWD9</accession>
<reference evidence="7 8" key="1">
    <citation type="submission" date="2021-07" db="EMBL/GenBank/DDBJ databases">
        <title>Genome data of Colletotrichum spaethianum.</title>
        <authorList>
            <person name="Utami Y.D."/>
            <person name="Hiruma K."/>
        </authorList>
    </citation>
    <scope>NUCLEOTIDE SEQUENCE [LARGE SCALE GENOMIC DNA]</scope>
    <source>
        <strain evidence="7 8">MAFF 242679</strain>
    </source>
</reference>
<keyword evidence="3" id="KW-0479">Metal-binding</keyword>
<proteinExistence type="inferred from homology"/>
<evidence type="ECO:0000259" key="6">
    <source>
        <dbReference type="Pfam" id="PF00205"/>
    </source>
</evidence>
<keyword evidence="5" id="KW-0786">Thiamine pyrophosphate</keyword>
<dbReference type="InterPro" id="IPR012110">
    <property type="entry name" value="PDC/IPDC-like"/>
</dbReference>
<keyword evidence="8" id="KW-1185">Reference proteome</keyword>